<comment type="caution">
    <text evidence="1">The sequence shown here is derived from an EMBL/GenBank/DDBJ whole genome shotgun (WGS) entry which is preliminary data.</text>
</comment>
<proteinExistence type="predicted"/>
<keyword evidence="2" id="KW-1185">Reference proteome</keyword>
<evidence type="ECO:0000313" key="2">
    <source>
        <dbReference type="Proteomes" id="UP001060085"/>
    </source>
</evidence>
<organism evidence="1 2">
    <name type="scientific">Catharanthus roseus</name>
    <name type="common">Madagascar periwinkle</name>
    <name type="synonym">Vinca rosea</name>
    <dbReference type="NCBI Taxonomy" id="4058"/>
    <lineage>
        <taxon>Eukaryota</taxon>
        <taxon>Viridiplantae</taxon>
        <taxon>Streptophyta</taxon>
        <taxon>Embryophyta</taxon>
        <taxon>Tracheophyta</taxon>
        <taxon>Spermatophyta</taxon>
        <taxon>Magnoliopsida</taxon>
        <taxon>eudicotyledons</taxon>
        <taxon>Gunneridae</taxon>
        <taxon>Pentapetalae</taxon>
        <taxon>asterids</taxon>
        <taxon>lamiids</taxon>
        <taxon>Gentianales</taxon>
        <taxon>Apocynaceae</taxon>
        <taxon>Rauvolfioideae</taxon>
        <taxon>Vinceae</taxon>
        <taxon>Catharanthinae</taxon>
        <taxon>Catharanthus</taxon>
    </lineage>
</organism>
<evidence type="ECO:0000313" key="1">
    <source>
        <dbReference type="EMBL" id="KAI5672274.1"/>
    </source>
</evidence>
<dbReference type="EMBL" id="CM044703">
    <property type="protein sequence ID" value="KAI5672274.1"/>
    <property type="molecule type" value="Genomic_DNA"/>
</dbReference>
<accession>A0ACC0BHX6</accession>
<reference evidence="2" key="1">
    <citation type="journal article" date="2023" name="Nat. Plants">
        <title>Single-cell RNA sequencing provides a high-resolution roadmap for understanding the multicellular compartmentation of specialized metabolism.</title>
        <authorList>
            <person name="Sun S."/>
            <person name="Shen X."/>
            <person name="Li Y."/>
            <person name="Li Y."/>
            <person name="Wang S."/>
            <person name="Li R."/>
            <person name="Zhang H."/>
            <person name="Shen G."/>
            <person name="Guo B."/>
            <person name="Wei J."/>
            <person name="Xu J."/>
            <person name="St-Pierre B."/>
            <person name="Chen S."/>
            <person name="Sun C."/>
        </authorList>
    </citation>
    <scope>NUCLEOTIDE SEQUENCE [LARGE SCALE GENOMIC DNA]</scope>
</reference>
<gene>
    <name evidence="1" type="ORF">M9H77_12638</name>
</gene>
<sequence length="358" mass="40850">MVIIQEKSCVEKERISSDTIDSKALEPNEEEKNEKPANVEYKPKILYPVALVSKYANYLKEMLTKKSKLTDASTHILGTHSSQGDSPKKSKKKETTLSPNLKVGLTKWVSIHRIKKEKVKKTLDYHDLGSVFGTWKRVSYNSMHERGLKIVKKKKIQSSGRTLLRTVGYPVARDMVMASFSSINRNPARMNSGRTQFKDERISVAFRDGTFPIKKSENKSENGEKTKRTEVVLTKKEDIPPTVEQPTARSRYQSERRNPTEAYHRRQSEVTKKIGEQQSRIEYRNRERKSNGGVAKIRGNQRVSKTPKDREWIDGSEEESKRLHGNRSSSNKKRKGRGSVVGHQQTARVANPNCLGIP</sequence>
<protein>
    <submittedName>
        <fullName evidence="1">Uncharacterized protein</fullName>
    </submittedName>
</protein>
<dbReference type="Proteomes" id="UP001060085">
    <property type="component" value="Linkage Group LG03"/>
</dbReference>
<name>A0ACC0BHX6_CATRO</name>